<dbReference type="Pfam" id="PF20769">
    <property type="entry name" value="YPEB_N"/>
    <property type="match status" value="1"/>
</dbReference>
<feature type="domain" description="Sporulation protein YpeB PepSY1 and PepSY2" evidence="3">
    <location>
        <begin position="297"/>
        <end position="488"/>
    </location>
</feature>
<evidence type="ECO:0000313" key="6">
    <source>
        <dbReference type="Proteomes" id="UP000823913"/>
    </source>
</evidence>
<feature type="compositionally biased region" description="Basic and acidic residues" evidence="1">
    <location>
        <begin position="84"/>
        <end position="117"/>
    </location>
</feature>
<gene>
    <name evidence="5" type="ORF">IAB94_00745</name>
</gene>
<feature type="compositionally biased region" description="Basic and acidic residues" evidence="1">
    <location>
        <begin position="57"/>
        <end position="76"/>
    </location>
</feature>
<dbReference type="AlphaFoldDB" id="A0A9D1E5K8"/>
<dbReference type="InterPro" id="IPR014239">
    <property type="entry name" value="YpeB_PepSY1-2"/>
</dbReference>
<organism evidence="5 6">
    <name type="scientific">Candidatus Coproplasma avicola</name>
    <dbReference type="NCBI Taxonomy" id="2840744"/>
    <lineage>
        <taxon>Bacteria</taxon>
        <taxon>Bacillati</taxon>
        <taxon>Bacillota</taxon>
        <taxon>Clostridia</taxon>
        <taxon>Eubacteriales</taxon>
        <taxon>Candidatus Coproplasma</taxon>
    </lineage>
</organism>
<proteinExistence type="predicted"/>
<reference evidence="5" key="1">
    <citation type="submission" date="2020-10" db="EMBL/GenBank/DDBJ databases">
        <authorList>
            <person name="Gilroy R."/>
        </authorList>
    </citation>
    <scope>NUCLEOTIDE SEQUENCE</scope>
    <source>
        <strain evidence="5">ChiW16-3235</strain>
    </source>
</reference>
<feature type="region of interest" description="Disordered" evidence="1">
    <location>
        <begin position="1"/>
        <end position="121"/>
    </location>
</feature>
<sequence>MSEKKNISSGAKKAQSLTRTDENNNSRNTASVKELANESAEAKKQSQRRTEGRHKRAEAEGKARANKKEDKRKQSEQAKQARAAKMEARTAERQKAAAEKQAIKERHRREKAEQRAEKRQKRHTPGFGGWLAAVISLGATCLVLATIVTYGWINMSAMQTGMAGMYTQSLYELNAIVDNLDSNLSKARVSTSSADRARVLTDIAIESEMAEVILERMPLDITLTEEMAGFINKMGDSAQNMLYTVAAGGELEEWQIKSIEYMYANNLKLKRALNEVVATADGKAMLECLKGKGSVLDGSFSDIQNNVIEEPKGIFDGPFSDSAEDTNMSFFEGLGEISQSEAEEIAKGIFADYKVTEARCTGEATKGKLSFYNISVATEDGEMLAQLSKKGGKLVMFDSYKECAEHNFSVDRCKDIATDFLKAAGYENVKLVWVSENGTTCNINFCYVQNGVTIYPDMIKVKVCEERGLVTGAEAMTYVMNHSQRDIPAATVTEAQAKSAIDGRIEVTSSRLAIIPLNGEEILCHEFAGSFDGSDYFVYVDAQTGEEVQVLTVIGTAQGRAVL</sequence>
<evidence type="ECO:0000313" key="5">
    <source>
        <dbReference type="EMBL" id="HIR66557.1"/>
    </source>
</evidence>
<dbReference type="Proteomes" id="UP000823913">
    <property type="component" value="Unassembled WGS sequence"/>
</dbReference>
<feature type="domain" description="Sporulation protein YpeB N-terminal" evidence="4">
    <location>
        <begin position="159"/>
        <end position="280"/>
    </location>
</feature>
<comment type="caution">
    <text evidence="5">The sequence shown here is derived from an EMBL/GenBank/DDBJ whole genome shotgun (WGS) entry which is preliminary data.</text>
</comment>
<dbReference type="InterPro" id="IPR048402">
    <property type="entry name" value="YpeB_N"/>
</dbReference>
<protein>
    <submittedName>
        <fullName evidence="5">Germination protein YpeB</fullName>
    </submittedName>
</protein>
<reference evidence="5" key="2">
    <citation type="journal article" date="2021" name="PeerJ">
        <title>Extensive microbial diversity within the chicken gut microbiome revealed by metagenomics and culture.</title>
        <authorList>
            <person name="Gilroy R."/>
            <person name="Ravi A."/>
            <person name="Getino M."/>
            <person name="Pursley I."/>
            <person name="Horton D.L."/>
            <person name="Alikhan N.F."/>
            <person name="Baker D."/>
            <person name="Gharbi K."/>
            <person name="Hall N."/>
            <person name="Watson M."/>
            <person name="Adriaenssens E.M."/>
            <person name="Foster-Nyarko E."/>
            <person name="Jarju S."/>
            <person name="Secka A."/>
            <person name="Antonio M."/>
            <person name="Oren A."/>
            <person name="Chaudhuri R.R."/>
            <person name="La Ragione R."/>
            <person name="Hildebrand F."/>
            <person name="Pallen M.J."/>
        </authorList>
    </citation>
    <scope>NUCLEOTIDE SEQUENCE</scope>
    <source>
        <strain evidence="5">ChiW16-3235</strain>
    </source>
</reference>
<dbReference type="EMBL" id="DVHK01000015">
    <property type="protein sequence ID" value="HIR66557.1"/>
    <property type="molecule type" value="Genomic_DNA"/>
</dbReference>
<feature type="compositionally biased region" description="Basic and acidic residues" evidence="1">
    <location>
        <begin position="40"/>
        <end position="50"/>
    </location>
</feature>
<accession>A0A9D1E5K8</accession>
<name>A0A9D1E5K8_9FIRM</name>
<keyword evidence="2" id="KW-1133">Transmembrane helix</keyword>
<keyword evidence="2" id="KW-0812">Transmembrane</keyword>
<evidence type="ECO:0000256" key="2">
    <source>
        <dbReference type="SAM" id="Phobius"/>
    </source>
</evidence>
<feature type="transmembrane region" description="Helical" evidence="2">
    <location>
        <begin position="127"/>
        <end position="153"/>
    </location>
</feature>
<dbReference type="GO" id="GO:0009847">
    <property type="term" value="P:spore germination"/>
    <property type="evidence" value="ECO:0007669"/>
    <property type="project" value="InterPro"/>
</dbReference>
<evidence type="ECO:0000259" key="4">
    <source>
        <dbReference type="Pfam" id="PF20769"/>
    </source>
</evidence>
<evidence type="ECO:0000256" key="1">
    <source>
        <dbReference type="SAM" id="MobiDB-lite"/>
    </source>
</evidence>
<keyword evidence="2" id="KW-0472">Membrane</keyword>
<dbReference type="Pfam" id="PF14620">
    <property type="entry name" value="YPEB_PepSY1-2"/>
    <property type="match status" value="1"/>
</dbReference>
<evidence type="ECO:0000259" key="3">
    <source>
        <dbReference type="Pfam" id="PF14620"/>
    </source>
</evidence>